<accession>A0A2W1MXC9</accession>
<dbReference type="Pfam" id="PF22612">
    <property type="entry name" value="GH113"/>
    <property type="match status" value="1"/>
</dbReference>
<evidence type="ECO:0000313" key="1">
    <source>
        <dbReference type="EMBL" id="PZE16497.1"/>
    </source>
</evidence>
<dbReference type="Gene3D" id="3.20.20.80">
    <property type="entry name" value="Glycosidases"/>
    <property type="match status" value="1"/>
</dbReference>
<reference evidence="1 2" key="1">
    <citation type="submission" date="2018-06" db="EMBL/GenBank/DDBJ databases">
        <title>The draft genome sequence of Crocinitomix sp. SM1701.</title>
        <authorList>
            <person name="Zhang X."/>
        </authorList>
    </citation>
    <scope>NUCLEOTIDE SEQUENCE [LARGE SCALE GENOMIC DNA]</scope>
    <source>
        <strain evidence="1 2">SM1701</strain>
    </source>
</reference>
<keyword evidence="2" id="KW-1185">Reference proteome</keyword>
<organism evidence="1 2">
    <name type="scientific">Putridiphycobacter roseus</name>
    <dbReference type="NCBI Taxonomy" id="2219161"/>
    <lineage>
        <taxon>Bacteria</taxon>
        <taxon>Pseudomonadati</taxon>
        <taxon>Bacteroidota</taxon>
        <taxon>Flavobacteriia</taxon>
        <taxon>Flavobacteriales</taxon>
        <taxon>Crocinitomicaceae</taxon>
        <taxon>Putridiphycobacter</taxon>
    </lineage>
</organism>
<dbReference type="InterPro" id="IPR055151">
    <property type="entry name" value="GH113"/>
</dbReference>
<dbReference type="Proteomes" id="UP000249248">
    <property type="component" value="Unassembled WGS sequence"/>
</dbReference>
<comment type="caution">
    <text evidence="1">The sequence shown here is derived from an EMBL/GenBank/DDBJ whole genome shotgun (WGS) entry which is preliminary data.</text>
</comment>
<name>A0A2W1MXC9_9FLAO</name>
<proteinExistence type="predicted"/>
<gene>
    <name evidence="1" type="ORF">DNU06_13200</name>
</gene>
<dbReference type="InterPro" id="IPR017853">
    <property type="entry name" value="GH"/>
</dbReference>
<keyword evidence="1" id="KW-0378">Hydrolase</keyword>
<protein>
    <submittedName>
        <fullName evidence="1">Glycoside hydrolase</fullName>
    </submittedName>
</protein>
<dbReference type="AlphaFoldDB" id="A0A2W1MXC9"/>
<dbReference type="CDD" id="cd19608">
    <property type="entry name" value="GH113_mannanase-like"/>
    <property type="match status" value="1"/>
</dbReference>
<dbReference type="GO" id="GO:0016787">
    <property type="term" value="F:hydrolase activity"/>
    <property type="evidence" value="ECO:0007669"/>
    <property type="project" value="UniProtKB-KW"/>
</dbReference>
<dbReference type="SUPFAM" id="SSF51445">
    <property type="entry name" value="(Trans)glycosidases"/>
    <property type="match status" value="1"/>
</dbReference>
<dbReference type="EMBL" id="QKSB01000008">
    <property type="protein sequence ID" value="PZE16497.1"/>
    <property type="molecule type" value="Genomic_DNA"/>
</dbReference>
<evidence type="ECO:0000313" key="2">
    <source>
        <dbReference type="Proteomes" id="UP000249248"/>
    </source>
</evidence>
<sequence>MFIAQAQGDKINGVSIVSMRNTHESIHFEPIKRINANWVTVMPFAFIRNNAPNVYYNANFQWKGETELAITESIKHAHANHLKVMIKPHVWTHGGWIGDLTFNTEEDWLKFEKSYTSYILSFAKIAAAQNVAIFCVGVEIKKSVVQRPKFWINLIKEVRKVYKGKLTYAANWDNYENVSFWKMLDFIGIDAYFPLTEAKTPSFQNCFIGWEKHYKFIKEISKKVNKPVLFTEFGYRNIDYTGKEPWDEKQNNTFNSLGQENAFLAVFAKFWGESWFAGGFIWKWFPDHAESGGTANNRFTPQNKAVEKIIASFYGKFM</sequence>